<dbReference type="EMBL" id="BART01029401">
    <property type="protein sequence ID" value="GAH00793.1"/>
    <property type="molecule type" value="Genomic_DNA"/>
</dbReference>
<feature type="non-terminal residue" evidence="1">
    <location>
        <position position="1"/>
    </location>
</feature>
<comment type="caution">
    <text evidence="1">The sequence shown here is derived from an EMBL/GenBank/DDBJ whole genome shotgun (WGS) entry which is preliminary data.</text>
</comment>
<evidence type="ECO:0000313" key="1">
    <source>
        <dbReference type="EMBL" id="GAH00793.1"/>
    </source>
</evidence>
<proteinExistence type="predicted"/>
<organism evidence="1">
    <name type="scientific">marine sediment metagenome</name>
    <dbReference type="NCBI Taxonomy" id="412755"/>
    <lineage>
        <taxon>unclassified sequences</taxon>
        <taxon>metagenomes</taxon>
        <taxon>ecological metagenomes</taxon>
    </lineage>
</organism>
<dbReference type="AlphaFoldDB" id="X1DWM7"/>
<accession>X1DWM7</accession>
<gene>
    <name evidence="1" type="ORF">S01H4_51600</name>
</gene>
<sequence>PPEPVISRDKVLKLDEIIKKYMEKSNYDRFKKELKKVEKSY</sequence>
<reference evidence="1" key="1">
    <citation type="journal article" date="2014" name="Front. Microbiol.">
        <title>High frequency of phylogenetically diverse reductive dehalogenase-homologous genes in deep subseafloor sedimentary metagenomes.</title>
        <authorList>
            <person name="Kawai M."/>
            <person name="Futagami T."/>
            <person name="Toyoda A."/>
            <person name="Takaki Y."/>
            <person name="Nishi S."/>
            <person name="Hori S."/>
            <person name="Arai W."/>
            <person name="Tsubouchi T."/>
            <person name="Morono Y."/>
            <person name="Uchiyama I."/>
            <person name="Ito T."/>
            <person name="Fujiyama A."/>
            <person name="Inagaki F."/>
            <person name="Takami H."/>
        </authorList>
    </citation>
    <scope>NUCLEOTIDE SEQUENCE</scope>
    <source>
        <strain evidence="1">Expedition CK06-06</strain>
    </source>
</reference>
<protein>
    <submittedName>
        <fullName evidence="1">Uncharacterized protein</fullName>
    </submittedName>
</protein>
<name>X1DWM7_9ZZZZ</name>